<dbReference type="SUPFAM" id="SSF52833">
    <property type="entry name" value="Thioredoxin-like"/>
    <property type="match status" value="1"/>
</dbReference>
<dbReference type="RefSeq" id="WP_188670038.1">
    <property type="nucleotide sequence ID" value="NZ_BMJH01000001.1"/>
</dbReference>
<dbReference type="Proteomes" id="UP000641514">
    <property type="component" value="Unassembled WGS sequence"/>
</dbReference>
<organism evidence="2 3">
    <name type="scientific">Hoyosella rhizosphaerae</name>
    <dbReference type="NCBI Taxonomy" id="1755582"/>
    <lineage>
        <taxon>Bacteria</taxon>
        <taxon>Bacillati</taxon>
        <taxon>Actinomycetota</taxon>
        <taxon>Actinomycetes</taxon>
        <taxon>Mycobacteriales</taxon>
        <taxon>Hoyosellaceae</taxon>
        <taxon>Hoyosella</taxon>
    </lineage>
</organism>
<keyword evidence="3" id="KW-1185">Reference proteome</keyword>
<evidence type="ECO:0000256" key="1">
    <source>
        <dbReference type="SAM" id="Phobius"/>
    </source>
</evidence>
<feature type="transmembrane region" description="Helical" evidence="1">
    <location>
        <begin position="18"/>
        <end position="36"/>
    </location>
</feature>
<evidence type="ECO:0000313" key="3">
    <source>
        <dbReference type="Proteomes" id="UP000641514"/>
    </source>
</evidence>
<accession>A0A916U0Z7</accession>
<keyword evidence="1" id="KW-0472">Membrane</keyword>
<dbReference type="AlphaFoldDB" id="A0A916U0Z7"/>
<reference evidence="2" key="2">
    <citation type="submission" date="2020-09" db="EMBL/GenBank/DDBJ databases">
        <authorList>
            <person name="Sun Q."/>
            <person name="Zhou Y."/>
        </authorList>
    </citation>
    <scope>NUCLEOTIDE SEQUENCE</scope>
    <source>
        <strain evidence="2">CGMCC 1.15478</strain>
    </source>
</reference>
<proteinExistence type="predicted"/>
<keyword evidence="1" id="KW-0812">Transmembrane</keyword>
<reference evidence="2" key="1">
    <citation type="journal article" date="2014" name="Int. J. Syst. Evol. Microbiol.">
        <title>Complete genome sequence of Corynebacterium casei LMG S-19264T (=DSM 44701T), isolated from a smear-ripened cheese.</title>
        <authorList>
            <consortium name="US DOE Joint Genome Institute (JGI-PGF)"/>
            <person name="Walter F."/>
            <person name="Albersmeier A."/>
            <person name="Kalinowski J."/>
            <person name="Ruckert C."/>
        </authorList>
    </citation>
    <scope>NUCLEOTIDE SEQUENCE</scope>
    <source>
        <strain evidence="2">CGMCC 1.15478</strain>
    </source>
</reference>
<name>A0A916U0Z7_9ACTN</name>
<gene>
    <name evidence="2" type="ORF">GCM10011410_03280</name>
</gene>
<evidence type="ECO:0000313" key="2">
    <source>
        <dbReference type="EMBL" id="GGC54274.1"/>
    </source>
</evidence>
<evidence type="ECO:0008006" key="4">
    <source>
        <dbReference type="Google" id="ProtNLM"/>
    </source>
</evidence>
<protein>
    <recommendedName>
        <fullName evidence="4">Thioredoxin-like fold domain-containing protein</fullName>
    </recommendedName>
</protein>
<dbReference type="InterPro" id="IPR036249">
    <property type="entry name" value="Thioredoxin-like_sf"/>
</dbReference>
<comment type="caution">
    <text evidence="2">The sequence shown here is derived from an EMBL/GenBank/DDBJ whole genome shotgun (WGS) entry which is preliminary data.</text>
</comment>
<keyword evidence="1" id="KW-1133">Transmembrane helix</keyword>
<dbReference type="Gene3D" id="3.40.30.10">
    <property type="entry name" value="Glutaredoxin"/>
    <property type="match status" value="1"/>
</dbReference>
<sequence length="243" mass="25847">MSDDPTTGHSRYPRLRRVGVIAVLAFFVLVVFIVFTRGDEQVAEHSQANPTLPPTGTPALFAPAGGPPGVIRVASSDSSLAPDVVVTVVEDYLCENCAEFAQQYRSVLREVASVPGVVLEFVPIAGSGTEDARRVANASLCVAADTLENWVAYRTALFAAAPLSASHDGLTDDRLVEIAHTTGASHAAAECILGQSFIDDVDANTLDWVNEQDLPLVLLDGSPYPLQTPDVFAEDVRDAVRDS</sequence>
<dbReference type="EMBL" id="BMJH01000001">
    <property type="protein sequence ID" value="GGC54274.1"/>
    <property type="molecule type" value="Genomic_DNA"/>
</dbReference>